<comment type="caution">
    <text evidence="5">The sequence shown here is derived from an EMBL/GenBank/DDBJ whole genome shotgun (WGS) entry which is preliminary data.</text>
</comment>
<dbReference type="GO" id="GO:0006397">
    <property type="term" value="P:mRNA processing"/>
    <property type="evidence" value="ECO:0007669"/>
    <property type="project" value="UniProtKB-KW"/>
</dbReference>
<keyword evidence="2" id="KW-0863">Zinc-finger</keyword>
<evidence type="ECO:0000313" key="6">
    <source>
        <dbReference type="Proteomes" id="UP000037035"/>
    </source>
</evidence>
<dbReference type="AlphaFoldDB" id="A0A0L6VWA5"/>
<sequence>KVAFAVSFMTEYVATWSQPYLMRVFNTEGWSLTNSWMTSGVVSFTKITNTMLNLPCNPSAKPEQCWPICRSSTHMLALNIEFTSLWTMRAMVLKAGQTIEGIRNSRPTSPPASSSSPTTNPNAMDLSAFQGGGPHNRLSDSKRDRQLQLKLCFRCGQAGHVSHGCSNGNRKSQGLQQSLSSAQISELQAKINRIHTNPSSTNPAPNPEN</sequence>
<evidence type="ECO:0000256" key="3">
    <source>
        <dbReference type="SAM" id="MobiDB-lite"/>
    </source>
</evidence>
<evidence type="ECO:0000313" key="5">
    <source>
        <dbReference type="EMBL" id="KNZ64555.1"/>
    </source>
</evidence>
<feature type="non-terminal residue" evidence="5">
    <location>
        <position position="1"/>
    </location>
</feature>
<dbReference type="GO" id="GO:0008270">
    <property type="term" value="F:zinc ion binding"/>
    <property type="evidence" value="ECO:0007669"/>
    <property type="project" value="UniProtKB-KW"/>
</dbReference>
<dbReference type="Proteomes" id="UP000037035">
    <property type="component" value="Unassembled WGS sequence"/>
</dbReference>
<protein>
    <recommendedName>
        <fullName evidence="4">CCHC-type domain-containing protein</fullName>
    </recommendedName>
</protein>
<dbReference type="InterPro" id="IPR001878">
    <property type="entry name" value="Znf_CCHC"/>
</dbReference>
<evidence type="ECO:0000259" key="4">
    <source>
        <dbReference type="PROSITE" id="PS50158"/>
    </source>
</evidence>
<dbReference type="GO" id="GO:0003676">
    <property type="term" value="F:nucleic acid binding"/>
    <property type="evidence" value="ECO:0007669"/>
    <property type="project" value="InterPro"/>
</dbReference>
<proteinExistence type="predicted"/>
<feature type="compositionally biased region" description="Low complexity" evidence="3">
    <location>
        <begin position="104"/>
        <end position="123"/>
    </location>
</feature>
<dbReference type="PROSITE" id="PS50158">
    <property type="entry name" value="ZF_CCHC"/>
    <property type="match status" value="1"/>
</dbReference>
<keyword evidence="6" id="KW-1185">Reference proteome</keyword>
<dbReference type="SUPFAM" id="SSF57756">
    <property type="entry name" value="Retrovirus zinc finger-like domains"/>
    <property type="match status" value="1"/>
</dbReference>
<dbReference type="EMBL" id="LAVV01000184">
    <property type="protein sequence ID" value="KNZ64555.1"/>
    <property type="molecule type" value="Genomic_DNA"/>
</dbReference>
<name>A0A0L6VWA5_9BASI</name>
<feature type="region of interest" description="Disordered" evidence="3">
    <location>
        <begin position="101"/>
        <end position="142"/>
    </location>
</feature>
<dbReference type="InterPro" id="IPR036875">
    <property type="entry name" value="Znf_CCHC_sf"/>
</dbReference>
<dbReference type="OrthoDB" id="5552562at2759"/>
<keyword evidence="1" id="KW-0507">mRNA processing</keyword>
<keyword evidence="2" id="KW-0479">Metal-binding</keyword>
<dbReference type="Gene3D" id="4.10.60.10">
    <property type="entry name" value="Zinc finger, CCHC-type"/>
    <property type="match status" value="1"/>
</dbReference>
<dbReference type="VEuPathDB" id="FungiDB:VP01_10166g1"/>
<reference evidence="5 6" key="1">
    <citation type="submission" date="2015-08" db="EMBL/GenBank/DDBJ databases">
        <title>Next Generation Sequencing and Analysis of the Genome of Puccinia sorghi L Schw, the Causal Agent of Maize Common Rust.</title>
        <authorList>
            <person name="Rochi L."/>
            <person name="Burguener G."/>
            <person name="Darino M."/>
            <person name="Turjanski A."/>
            <person name="Kreff E."/>
            <person name="Dieguez M.J."/>
            <person name="Sacco F."/>
        </authorList>
    </citation>
    <scope>NUCLEOTIDE SEQUENCE [LARGE SCALE GENOMIC DNA]</scope>
    <source>
        <strain evidence="5 6">RO10H11247</strain>
    </source>
</reference>
<feature type="non-terminal residue" evidence="5">
    <location>
        <position position="209"/>
    </location>
</feature>
<gene>
    <name evidence="5" type="ORF">VP01_10166g1</name>
</gene>
<accession>A0A0L6VWA5</accession>
<keyword evidence="2" id="KW-0862">Zinc</keyword>
<feature type="domain" description="CCHC-type" evidence="4">
    <location>
        <begin position="152"/>
        <end position="167"/>
    </location>
</feature>
<organism evidence="5 6">
    <name type="scientific">Puccinia sorghi</name>
    <dbReference type="NCBI Taxonomy" id="27349"/>
    <lineage>
        <taxon>Eukaryota</taxon>
        <taxon>Fungi</taxon>
        <taxon>Dikarya</taxon>
        <taxon>Basidiomycota</taxon>
        <taxon>Pucciniomycotina</taxon>
        <taxon>Pucciniomycetes</taxon>
        <taxon>Pucciniales</taxon>
        <taxon>Pucciniaceae</taxon>
        <taxon>Puccinia</taxon>
    </lineage>
</organism>
<evidence type="ECO:0000256" key="1">
    <source>
        <dbReference type="ARBA" id="ARBA00022664"/>
    </source>
</evidence>
<evidence type="ECO:0000256" key="2">
    <source>
        <dbReference type="PROSITE-ProRule" id="PRU00047"/>
    </source>
</evidence>